<gene>
    <name evidence="2" type="ORF">BCV69DRAFT_47643</name>
</gene>
<sequence length="331" mass="35216">MKLTLAFLGLAMAAAAASSVKADDLSGLSDDELVMLAVASTNQTDGPSPWDWPNMEAAEAEIATNTSDSTVNVIVPDADDEASKRSVKTELYNLGNVISKRDEFRTLTDGTDPAYSNAALQAPSYLTYTVISNTTSYDTAKASCLAYCDSVKGCVSANMYNEIGNPLLDHVFSEKSNRKCAVYGDIPTLSQMTNKGGQQLYGKNSPANYITNSALFSLYAADTPATPSGYTNVFGPLKGATSAGPAKGYMGYDFITQYSPQQCADLCDARGADPVGGRCKFFNIWRGVVGGKPTTYTCSYFYATTDASTATNYGDAVNKVTVTYSRGYSLN</sequence>
<keyword evidence="3" id="KW-1185">Reference proteome</keyword>
<evidence type="ECO:0000256" key="1">
    <source>
        <dbReference type="SAM" id="SignalP"/>
    </source>
</evidence>
<dbReference type="Proteomes" id="UP000245942">
    <property type="component" value="Unassembled WGS sequence"/>
</dbReference>
<dbReference type="STRING" id="1684307.A0A316U1E6"/>
<name>A0A316U1E6_9BASI</name>
<proteinExistence type="predicted"/>
<reference evidence="2 3" key="1">
    <citation type="journal article" date="2018" name="Mol. Biol. Evol.">
        <title>Broad Genomic Sampling Reveals a Smut Pathogenic Ancestry of the Fungal Clade Ustilaginomycotina.</title>
        <authorList>
            <person name="Kijpornyongpan T."/>
            <person name="Mondo S.J."/>
            <person name="Barry K."/>
            <person name="Sandor L."/>
            <person name="Lee J."/>
            <person name="Lipzen A."/>
            <person name="Pangilinan J."/>
            <person name="LaButti K."/>
            <person name="Hainaut M."/>
            <person name="Henrissat B."/>
            <person name="Grigoriev I.V."/>
            <person name="Spatafora J.W."/>
            <person name="Aime M.C."/>
        </authorList>
    </citation>
    <scope>NUCLEOTIDE SEQUENCE [LARGE SCALE GENOMIC DNA]</scope>
    <source>
        <strain evidence="2 3">MCA 4718</strain>
    </source>
</reference>
<accession>A0A316U1E6</accession>
<dbReference type="EMBL" id="KZ819332">
    <property type="protein sequence ID" value="PWN19202.1"/>
    <property type="molecule type" value="Genomic_DNA"/>
</dbReference>
<dbReference type="OrthoDB" id="271448at2759"/>
<feature type="signal peptide" evidence="1">
    <location>
        <begin position="1"/>
        <end position="22"/>
    </location>
</feature>
<feature type="chain" id="PRO_5016264578" description="Apple domain-containing protein" evidence="1">
    <location>
        <begin position="23"/>
        <end position="331"/>
    </location>
</feature>
<dbReference type="RefSeq" id="XP_025346362.1">
    <property type="nucleotide sequence ID" value="XM_025495318.1"/>
</dbReference>
<protein>
    <recommendedName>
        <fullName evidence="4">Apple domain-containing protein</fullName>
    </recommendedName>
</protein>
<evidence type="ECO:0000313" key="2">
    <source>
        <dbReference type="EMBL" id="PWN19202.1"/>
    </source>
</evidence>
<dbReference type="PANTHER" id="PTHR36578">
    <property type="entry name" value="CHROMOSOME 15, WHOLE GENOME SHOTGUN SEQUENCE"/>
    <property type="match status" value="1"/>
</dbReference>
<evidence type="ECO:0008006" key="4">
    <source>
        <dbReference type="Google" id="ProtNLM"/>
    </source>
</evidence>
<organism evidence="2 3">
    <name type="scientific">Pseudomicrostroma glucosiphilum</name>
    <dbReference type="NCBI Taxonomy" id="1684307"/>
    <lineage>
        <taxon>Eukaryota</taxon>
        <taxon>Fungi</taxon>
        <taxon>Dikarya</taxon>
        <taxon>Basidiomycota</taxon>
        <taxon>Ustilaginomycotina</taxon>
        <taxon>Exobasidiomycetes</taxon>
        <taxon>Microstromatales</taxon>
        <taxon>Microstromatales incertae sedis</taxon>
        <taxon>Pseudomicrostroma</taxon>
    </lineage>
</organism>
<dbReference type="AlphaFoldDB" id="A0A316U1E6"/>
<evidence type="ECO:0000313" key="3">
    <source>
        <dbReference type="Proteomes" id="UP000245942"/>
    </source>
</evidence>
<dbReference type="PANTHER" id="PTHR36578:SF1">
    <property type="entry name" value="APPLE DOMAIN-CONTAINING PROTEIN"/>
    <property type="match status" value="1"/>
</dbReference>
<keyword evidence="1" id="KW-0732">Signal</keyword>
<dbReference type="GeneID" id="37017052"/>